<dbReference type="EMBL" id="ML210390">
    <property type="protein sequence ID" value="TFK18584.1"/>
    <property type="molecule type" value="Genomic_DNA"/>
</dbReference>
<keyword evidence="4" id="KW-1185">Reference proteome</keyword>
<protein>
    <recommendedName>
        <fullName evidence="2">BTB domain-containing protein</fullName>
    </recommendedName>
</protein>
<dbReference type="Proteomes" id="UP000307440">
    <property type="component" value="Unassembled WGS sequence"/>
</dbReference>
<feature type="compositionally biased region" description="Acidic residues" evidence="1">
    <location>
        <begin position="91"/>
        <end position="110"/>
    </location>
</feature>
<feature type="compositionally biased region" description="Polar residues" evidence="1">
    <location>
        <begin position="533"/>
        <end position="545"/>
    </location>
</feature>
<dbReference type="Gene3D" id="3.30.710.10">
    <property type="entry name" value="Potassium Channel Kv1.1, Chain A"/>
    <property type="match status" value="1"/>
</dbReference>
<dbReference type="InterPro" id="IPR011333">
    <property type="entry name" value="SKP1/BTB/POZ_sf"/>
</dbReference>
<dbReference type="AlphaFoldDB" id="A0A5C3KFE0"/>
<feature type="domain" description="BTB" evidence="2">
    <location>
        <begin position="260"/>
        <end position="350"/>
    </location>
</feature>
<dbReference type="Pfam" id="PF00651">
    <property type="entry name" value="BTB"/>
    <property type="match status" value="1"/>
</dbReference>
<dbReference type="OrthoDB" id="2746456at2759"/>
<feature type="compositionally biased region" description="Acidic residues" evidence="1">
    <location>
        <begin position="38"/>
        <end position="47"/>
    </location>
</feature>
<dbReference type="PROSITE" id="PS50097">
    <property type="entry name" value="BTB"/>
    <property type="match status" value="1"/>
</dbReference>
<accession>A0A5C3KFE0</accession>
<feature type="region of interest" description="Disordered" evidence="1">
    <location>
        <begin position="1"/>
        <end position="213"/>
    </location>
</feature>
<proteinExistence type="predicted"/>
<dbReference type="CDD" id="cd18186">
    <property type="entry name" value="BTB_POZ_ZBTB_KLHL-like"/>
    <property type="match status" value="1"/>
</dbReference>
<evidence type="ECO:0000313" key="4">
    <source>
        <dbReference type="Proteomes" id="UP000307440"/>
    </source>
</evidence>
<evidence type="ECO:0000313" key="3">
    <source>
        <dbReference type="EMBL" id="TFK18584.1"/>
    </source>
</evidence>
<gene>
    <name evidence="3" type="ORF">FA15DRAFT_760555</name>
</gene>
<reference evidence="3 4" key="1">
    <citation type="journal article" date="2019" name="Nat. Ecol. Evol.">
        <title>Megaphylogeny resolves global patterns of mushroom evolution.</title>
        <authorList>
            <person name="Varga T."/>
            <person name="Krizsan K."/>
            <person name="Foldi C."/>
            <person name="Dima B."/>
            <person name="Sanchez-Garcia M."/>
            <person name="Sanchez-Ramirez S."/>
            <person name="Szollosi G.J."/>
            <person name="Szarkandi J.G."/>
            <person name="Papp V."/>
            <person name="Albert L."/>
            <person name="Andreopoulos W."/>
            <person name="Angelini C."/>
            <person name="Antonin V."/>
            <person name="Barry K.W."/>
            <person name="Bougher N.L."/>
            <person name="Buchanan P."/>
            <person name="Buyck B."/>
            <person name="Bense V."/>
            <person name="Catcheside P."/>
            <person name="Chovatia M."/>
            <person name="Cooper J."/>
            <person name="Damon W."/>
            <person name="Desjardin D."/>
            <person name="Finy P."/>
            <person name="Geml J."/>
            <person name="Haridas S."/>
            <person name="Hughes K."/>
            <person name="Justo A."/>
            <person name="Karasinski D."/>
            <person name="Kautmanova I."/>
            <person name="Kiss B."/>
            <person name="Kocsube S."/>
            <person name="Kotiranta H."/>
            <person name="LaButti K.M."/>
            <person name="Lechner B.E."/>
            <person name="Liimatainen K."/>
            <person name="Lipzen A."/>
            <person name="Lukacs Z."/>
            <person name="Mihaltcheva S."/>
            <person name="Morgado L.N."/>
            <person name="Niskanen T."/>
            <person name="Noordeloos M.E."/>
            <person name="Ohm R.A."/>
            <person name="Ortiz-Santana B."/>
            <person name="Ovrebo C."/>
            <person name="Racz N."/>
            <person name="Riley R."/>
            <person name="Savchenko A."/>
            <person name="Shiryaev A."/>
            <person name="Soop K."/>
            <person name="Spirin V."/>
            <person name="Szebenyi C."/>
            <person name="Tomsovsky M."/>
            <person name="Tulloss R.E."/>
            <person name="Uehling J."/>
            <person name="Grigoriev I.V."/>
            <person name="Vagvolgyi C."/>
            <person name="Papp T."/>
            <person name="Martin F.M."/>
            <person name="Miettinen O."/>
            <person name="Hibbett D.S."/>
            <person name="Nagy L.G."/>
        </authorList>
    </citation>
    <scope>NUCLEOTIDE SEQUENCE [LARGE SCALE GENOMIC DNA]</scope>
    <source>
        <strain evidence="3 4">CBS 121175</strain>
    </source>
</reference>
<dbReference type="SUPFAM" id="SSF54695">
    <property type="entry name" value="POZ domain"/>
    <property type="match status" value="1"/>
</dbReference>
<sequence length="623" mass="69796">MAELNYTPNRSDRENASQFPHLSPLMPAINESSLSDLEPLDDSDSELPELSQFLSQTLRPKNKPRVELSDGSDEPDDDEDQESSAETWEGSTDEDEYEEVEVKEESEDEAGNLQSASDIDMQDNIQPLGVAKLSEADSAEGSSVDHAEGNEVSLSPERVISEKMRPPRYQTSPKGEPQTPKRTVATPIPGRPDKGKYRAFDPYSPPPPLSEPRPRFRKRIQSTVPDAQSATAPLPKRIRRYSPAPLSDTRHHKDERYWHLDGSLLVQIGNTRYNVHRSVLLSHSAWFADLFRDAKDARRSTTGIVKGDRLRFFLEEDGSTIVVLDPLNIKQEDFVAFLHFLYDPFYLVETTPPIERVTSVLVASHFLQVPRLHLWASNIFAKAWSSDLSAFTPEPLPNALATLSLARRCKLPISVTKRAMYEILRLKDFGTVEGNDLDIEFLEARPIPQDDLMKLVRARVKLQEQWMHEMRTSSDLFECAGAQRNSEPSSSSVPPPSATGGQSTSRSTMAASESLPTPTSESPPPNIQHPLASGSTSANHESTASCPGGNKAAVSQAHYRLIIEPAVLDAYTNDVVNGYKALIDLEWKKEGFCDACVERRRVMWTGRRERLWRDCDILFGFKK</sequence>
<feature type="compositionally biased region" description="Polar residues" evidence="1">
    <location>
        <begin position="499"/>
        <end position="511"/>
    </location>
</feature>
<dbReference type="InterPro" id="IPR000210">
    <property type="entry name" value="BTB/POZ_dom"/>
</dbReference>
<name>A0A5C3KFE0_COPMA</name>
<evidence type="ECO:0000256" key="1">
    <source>
        <dbReference type="SAM" id="MobiDB-lite"/>
    </source>
</evidence>
<feature type="region of interest" description="Disordered" evidence="1">
    <location>
        <begin position="481"/>
        <end position="550"/>
    </location>
</feature>
<evidence type="ECO:0000259" key="2">
    <source>
        <dbReference type="PROSITE" id="PS50097"/>
    </source>
</evidence>
<feature type="compositionally biased region" description="Acidic residues" evidence="1">
    <location>
        <begin position="70"/>
        <end position="83"/>
    </location>
</feature>
<organism evidence="3 4">
    <name type="scientific">Coprinopsis marcescibilis</name>
    <name type="common">Agaric fungus</name>
    <name type="synonym">Psathyrella marcescibilis</name>
    <dbReference type="NCBI Taxonomy" id="230819"/>
    <lineage>
        <taxon>Eukaryota</taxon>
        <taxon>Fungi</taxon>
        <taxon>Dikarya</taxon>
        <taxon>Basidiomycota</taxon>
        <taxon>Agaricomycotina</taxon>
        <taxon>Agaricomycetes</taxon>
        <taxon>Agaricomycetidae</taxon>
        <taxon>Agaricales</taxon>
        <taxon>Agaricineae</taxon>
        <taxon>Psathyrellaceae</taxon>
        <taxon>Coprinopsis</taxon>
    </lineage>
</organism>